<dbReference type="Pfam" id="PF11880">
    <property type="entry name" value="DUF3400"/>
    <property type="match status" value="1"/>
</dbReference>
<dbReference type="Pfam" id="PF02913">
    <property type="entry name" value="FAD-oxidase_C"/>
    <property type="match status" value="2"/>
</dbReference>
<dbReference type="InterPro" id="IPR017896">
    <property type="entry name" value="4Fe4S_Fe-S-bd"/>
</dbReference>
<dbReference type="Pfam" id="PF02754">
    <property type="entry name" value="CCG"/>
    <property type="match status" value="1"/>
</dbReference>
<dbReference type="Gene3D" id="1.10.1060.10">
    <property type="entry name" value="Alpha-helical ferredoxin"/>
    <property type="match status" value="1"/>
</dbReference>
<dbReference type="InterPro" id="IPR009051">
    <property type="entry name" value="Helical_ferredxn"/>
</dbReference>
<dbReference type="GO" id="GO:0016491">
    <property type="term" value="F:oxidoreductase activity"/>
    <property type="evidence" value="ECO:0007669"/>
    <property type="project" value="UniProtKB-ARBA"/>
</dbReference>
<dbReference type="InterPro" id="IPR021817">
    <property type="entry name" value="DUF3400"/>
</dbReference>
<dbReference type="PROSITE" id="PS51387">
    <property type="entry name" value="FAD_PCMH"/>
    <property type="match status" value="1"/>
</dbReference>
<dbReference type="PROSITE" id="PS00198">
    <property type="entry name" value="4FE4S_FER_1"/>
    <property type="match status" value="1"/>
</dbReference>
<dbReference type="Pfam" id="PF01565">
    <property type="entry name" value="FAD_binding_4"/>
    <property type="match status" value="1"/>
</dbReference>
<evidence type="ECO:0000256" key="2">
    <source>
        <dbReference type="ARBA" id="ARBA00022723"/>
    </source>
</evidence>
<keyword evidence="5" id="KW-0411">Iron-sulfur</keyword>
<dbReference type="GO" id="GO:0071949">
    <property type="term" value="F:FAD binding"/>
    <property type="evidence" value="ECO:0007669"/>
    <property type="project" value="InterPro"/>
</dbReference>
<dbReference type="InterPro" id="IPR017900">
    <property type="entry name" value="4Fe4S_Fe_S_CS"/>
</dbReference>
<dbReference type="InterPro" id="IPR022153">
    <property type="entry name" value="DUF3683"/>
</dbReference>
<dbReference type="InterPro" id="IPR004113">
    <property type="entry name" value="FAD-bd_oxidored_4_C"/>
</dbReference>
<evidence type="ECO:0000256" key="5">
    <source>
        <dbReference type="ARBA" id="ARBA00023014"/>
    </source>
</evidence>
<keyword evidence="3" id="KW-0274">FAD</keyword>
<evidence type="ECO:0000256" key="4">
    <source>
        <dbReference type="ARBA" id="ARBA00023004"/>
    </source>
</evidence>
<dbReference type="GO" id="GO:0051536">
    <property type="term" value="F:iron-sulfur cluster binding"/>
    <property type="evidence" value="ECO:0007669"/>
    <property type="project" value="UniProtKB-KW"/>
</dbReference>
<comment type="caution">
    <text evidence="7">The sequence shown here is derived from an EMBL/GenBank/DDBJ whole genome shotgun (WGS) entry which is preliminary data.</text>
</comment>
<dbReference type="SUPFAM" id="SSF56176">
    <property type="entry name" value="FAD-binding/transporter-associated domain-like"/>
    <property type="match status" value="1"/>
</dbReference>
<dbReference type="InterPro" id="IPR016164">
    <property type="entry name" value="FAD-linked_Oxase-like_C"/>
</dbReference>
<evidence type="ECO:0000313" key="8">
    <source>
        <dbReference type="Proteomes" id="UP000027341"/>
    </source>
</evidence>
<reference evidence="7 8" key="1">
    <citation type="submission" date="2014-04" db="EMBL/GenBank/DDBJ databases">
        <title>Draft genome sequence of Hydrogenovibrio marinus MH-110, a model organism for aerobic H2 metabolism.</title>
        <authorList>
            <person name="Cha H.J."/>
            <person name="Jo B.H."/>
            <person name="Hwang B.H."/>
        </authorList>
    </citation>
    <scope>NUCLEOTIDE SEQUENCE [LARGE SCALE GENOMIC DNA]</scope>
    <source>
        <strain evidence="7 8">MH-110</strain>
    </source>
</reference>
<feature type="domain" description="FAD-binding PCMH-type" evidence="6">
    <location>
        <begin position="168"/>
        <end position="401"/>
    </location>
</feature>
<sequence>MSKPAWDVFMGHRIREIPYNYTSFSDKEIALRFVGMEGWKCIESLRDSRNTGRSARMLFEVLGDMWVVSRNPYIQDDLIENPKRRDALIKALEHRLKQVESRLNGNQKAEELLSSIRGAVNKFTEWFPHQIELRSKVRKKLSKHTRLDNIDFGGLARVSHATDATDWRVELPLVVVSPDTEEEVAYLVDGCIQLGLTIIPRGGGTGYTGGAIPLYQDSVVINTEKLEYMSLVEHVDLPGIGKVPTIQTGAGVVTRRVSEQAERFGYAFAVDPTSQDASCIGGNIAMNAGGKKAVLWGTTLDNLASWKMVTPDAEWLEVERINHNLGKLQDQNTVKFRINRYEKDGKTPVGKTETLEMPGSAFRHAGLGKDVTDKFLSGLPGIQKEGCDGLITSARFVVHRMPSHIRTVCLEFFGTDLSKAVPAIVEITDYIESKKAHGILLSGLEHLDERYIKAVNYNTKANRKGLPKMILLADIAGENGFEVANTAQEIVELAKKRDAEGFIAVSEEARKRFWADRSRTAAISKHTNAFKINEDVVIPLENLNEYNTEIERINIEESIKNKLQILDQLNAYFAGEIPEYTLEDDFENSEGQPASYFKDKVAATLGHIGKTKARWEGILQNLDVQVLTKPELLLEGEALKLSADDTFVSLLLKREIKISYKSEMVTFLQEVFMGHDFEALHTRLKKLHFEIRNARLFVALHMHAGDGNIHTNIPVHSNNYEMIHQAEVIVDRIMEIAKRLNGVISGEHGIGLTKFQYLDKDKIQAFVDYKNKVDPHGHFNKGKLMPGSGLQNAYTPSLHLVEQEALILEANDLDLLNKDIKDCLRCGKCKPVCQTHIPRANLLYSPRNKILATGQVIEAFLYEEQTRRGISLHHFDAMNDVADHCTTCHKCETPCPVDIDFGDVSIHMRTILTNMGQKRSSIMVKLALYFLNTKHPFTINFLRKTMIGWGAVAMTIGHRFARLFGLVERKNALPASTSEPAPIQQHVINFVRKPLDTGPNQSSYRSVLGLEDATQVPIVRDPNKTTEDTEAVFYFPGCGSERLFSDIGLATISSLYDAGVQTVLPPGYLCCGYPQAAAGLAQKSSQITTENRALFHRVANTLNYMDINTVIVSCGTCYDQLTKYEFERIFPGCRLMDIHEFLTERGMGLESPTGKQYLYHTPCHDPMKKMDGTTVAKDLLQSEVLFSDRCCAEAGTLATSRPDIANQLRFRKEEELTKGIVELTGESKVKNGEVKLLTSCPACQQGLNRYHDNTGLDTDYIVVELMKNRYGNTWNKEFYEKLKNGGVEKVLL</sequence>
<gene>
    <name evidence="7" type="ORF">EI16_11805</name>
</gene>
<dbReference type="InterPro" id="IPR016166">
    <property type="entry name" value="FAD-bd_PCMH"/>
</dbReference>
<keyword evidence="4" id="KW-0408">Iron</keyword>
<dbReference type="Pfam" id="PF12447">
    <property type="entry name" value="DUF3683"/>
    <property type="match status" value="1"/>
</dbReference>
<dbReference type="PANTHER" id="PTHR42934:SF2">
    <property type="entry name" value="GLYCOLATE OXIDASE SUBUNIT GLCD"/>
    <property type="match status" value="1"/>
</dbReference>
<dbReference type="InterPro" id="IPR051914">
    <property type="entry name" value="FAD-linked_OxidoTrans_Type4"/>
</dbReference>
<keyword evidence="1" id="KW-0285">Flavoprotein</keyword>
<organism evidence="7 8">
    <name type="scientific">Hydrogenovibrio marinus</name>
    <dbReference type="NCBI Taxonomy" id="28885"/>
    <lineage>
        <taxon>Bacteria</taxon>
        <taxon>Pseudomonadati</taxon>
        <taxon>Pseudomonadota</taxon>
        <taxon>Gammaproteobacteria</taxon>
        <taxon>Thiotrichales</taxon>
        <taxon>Piscirickettsiaceae</taxon>
        <taxon>Hydrogenovibrio</taxon>
    </lineage>
</organism>
<keyword evidence="2" id="KW-0479">Metal-binding</keyword>
<dbReference type="Gene3D" id="3.30.70.2740">
    <property type="match status" value="1"/>
</dbReference>
<dbReference type="STRING" id="28885.EI16_11805"/>
<proteinExistence type="predicted"/>
<dbReference type="Gene3D" id="3.30.465.10">
    <property type="match status" value="1"/>
</dbReference>
<name>A0A067A3G4_HYDMR</name>
<keyword evidence="8" id="KW-1185">Reference proteome</keyword>
<dbReference type="GO" id="GO:0046872">
    <property type="term" value="F:metal ion binding"/>
    <property type="evidence" value="ECO:0007669"/>
    <property type="project" value="UniProtKB-KW"/>
</dbReference>
<dbReference type="InterPro" id="IPR036318">
    <property type="entry name" value="FAD-bd_PCMH-like_sf"/>
</dbReference>
<evidence type="ECO:0000256" key="1">
    <source>
        <dbReference type="ARBA" id="ARBA00022630"/>
    </source>
</evidence>
<dbReference type="SUPFAM" id="SSF46548">
    <property type="entry name" value="alpha-helical ferredoxin"/>
    <property type="match status" value="1"/>
</dbReference>
<accession>A0A067A3G4</accession>
<dbReference type="EMBL" id="JMIU01000001">
    <property type="protein sequence ID" value="KDN96910.1"/>
    <property type="molecule type" value="Genomic_DNA"/>
</dbReference>
<dbReference type="InterPro" id="IPR006094">
    <property type="entry name" value="Oxid_FAD_bind_N"/>
</dbReference>
<dbReference type="SUPFAM" id="SSF55103">
    <property type="entry name" value="FAD-linked oxidases, C-terminal domain"/>
    <property type="match status" value="2"/>
</dbReference>
<dbReference type="Proteomes" id="UP000027341">
    <property type="component" value="Unassembled WGS sequence"/>
</dbReference>
<dbReference type="InterPro" id="IPR016169">
    <property type="entry name" value="FAD-bd_PCMH_sub2"/>
</dbReference>
<dbReference type="PANTHER" id="PTHR42934">
    <property type="entry name" value="GLYCOLATE OXIDASE SUBUNIT GLCD"/>
    <property type="match status" value="1"/>
</dbReference>
<dbReference type="Pfam" id="PF13183">
    <property type="entry name" value="Fer4_8"/>
    <property type="match status" value="1"/>
</dbReference>
<dbReference type="InterPro" id="IPR004017">
    <property type="entry name" value="Cys_rich_dom"/>
</dbReference>
<evidence type="ECO:0000259" key="6">
    <source>
        <dbReference type="PROSITE" id="PS51387"/>
    </source>
</evidence>
<evidence type="ECO:0000313" key="7">
    <source>
        <dbReference type="EMBL" id="KDN96910.1"/>
    </source>
</evidence>
<protein>
    <submittedName>
        <fullName evidence="7">FAD-linked oxidase</fullName>
    </submittedName>
</protein>
<evidence type="ECO:0000256" key="3">
    <source>
        <dbReference type="ARBA" id="ARBA00022827"/>
    </source>
</evidence>